<sequence>MKVVWLYHSSVNIERGLRKKVDPFSAILSMWYSAPRRPPHVGRQEEVVSANCHPTTIGTQEHRGSWLIDLSAQ</sequence>
<gene>
    <name evidence="1" type="ORF">LshimejAT787_0411340</name>
</gene>
<keyword evidence="2" id="KW-1185">Reference proteome</keyword>
<dbReference type="Proteomes" id="UP001063166">
    <property type="component" value="Unassembled WGS sequence"/>
</dbReference>
<evidence type="ECO:0000313" key="2">
    <source>
        <dbReference type="Proteomes" id="UP001063166"/>
    </source>
</evidence>
<organism evidence="1 2">
    <name type="scientific">Lyophyllum shimeji</name>
    <name type="common">Hon-shimeji</name>
    <name type="synonym">Tricholoma shimeji</name>
    <dbReference type="NCBI Taxonomy" id="47721"/>
    <lineage>
        <taxon>Eukaryota</taxon>
        <taxon>Fungi</taxon>
        <taxon>Dikarya</taxon>
        <taxon>Basidiomycota</taxon>
        <taxon>Agaricomycotina</taxon>
        <taxon>Agaricomycetes</taxon>
        <taxon>Agaricomycetidae</taxon>
        <taxon>Agaricales</taxon>
        <taxon>Tricholomatineae</taxon>
        <taxon>Lyophyllaceae</taxon>
        <taxon>Lyophyllum</taxon>
    </lineage>
</organism>
<comment type="caution">
    <text evidence="1">The sequence shown here is derived from an EMBL/GenBank/DDBJ whole genome shotgun (WGS) entry which is preliminary data.</text>
</comment>
<reference evidence="1" key="1">
    <citation type="submission" date="2022-07" db="EMBL/GenBank/DDBJ databases">
        <title>The genome of Lyophyllum shimeji provides insight into the initial evolution of ectomycorrhizal fungal genome.</title>
        <authorList>
            <person name="Kobayashi Y."/>
            <person name="Shibata T."/>
            <person name="Hirakawa H."/>
            <person name="Shigenobu S."/>
            <person name="Nishiyama T."/>
            <person name="Yamada A."/>
            <person name="Hasebe M."/>
            <person name="Kawaguchi M."/>
        </authorList>
    </citation>
    <scope>NUCLEOTIDE SEQUENCE</scope>
    <source>
        <strain evidence="1">AT787</strain>
    </source>
</reference>
<evidence type="ECO:0000313" key="1">
    <source>
        <dbReference type="EMBL" id="GLB38083.1"/>
    </source>
</evidence>
<name>A0A9P3PLE7_LYOSH</name>
<dbReference type="AlphaFoldDB" id="A0A9P3PLE7"/>
<dbReference type="EMBL" id="BRPK01000004">
    <property type="protein sequence ID" value="GLB38083.1"/>
    <property type="molecule type" value="Genomic_DNA"/>
</dbReference>
<accession>A0A9P3PLE7</accession>
<protein>
    <submittedName>
        <fullName evidence="1">Uncharacterized protein</fullName>
    </submittedName>
</protein>
<proteinExistence type="predicted"/>